<keyword evidence="1" id="KW-0732">Signal</keyword>
<organism evidence="2 3">
    <name type="scientific">Hymenobacter cellulosivorans</name>
    <dbReference type="NCBI Taxonomy" id="2932249"/>
    <lineage>
        <taxon>Bacteria</taxon>
        <taxon>Pseudomonadati</taxon>
        <taxon>Bacteroidota</taxon>
        <taxon>Cytophagia</taxon>
        <taxon>Cytophagales</taxon>
        <taxon>Hymenobacteraceae</taxon>
        <taxon>Hymenobacter</taxon>
    </lineage>
</organism>
<evidence type="ECO:0000313" key="3">
    <source>
        <dbReference type="Proteomes" id="UP000831785"/>
    </source>
</evidence>
<keyword evidence="3" id="KW-1185">Reference proteome</keyword>
<name>A0ABY4F886_9BACT</name>
<protein>
    <submittedName>
        <fullName evidence="2">T9SS type A sorting domain-containing protein</fullName>
    </submittedName>
</protein>
<evidence type="ECO:0000313" key="2">
    <source>
        <dbReference type="EMBL" id="UOQ52232.1"/>
    </source>
</evidence>
<dbReference type="NCBIfam" id="TIGR04183">
    <property type="entry name" value="Por_Secre_tail"/>
    <property type="match status" value="1"/>
</dbReference>
<feature type="chain" id="PRO_5045778697" evidence="1">
    <location>
        <begin position="28"/>
        <end position="562"/>
    </location>
</feature>
<dbReference type="Proteomes" id="UP000831785">
    <property type="component" value="Chromosome"/>
</dbReference>
<dbReference type="InterPro" id="IPR052918">
    <property type="entry name" value="Motility_Chemotaxis_Reg"/>
</dbReference>
<dbReference type="RefSeq" id="WP_244716004.1">
    <property type="nucleotide sequence ID" value="NZ_CP095049.1"/>
</dbReference>
<gene>
    <name evidence="2" type="ORF">MUN80_21025</name>
</gene>
<dbReference type="EMBL" id="CP095049">
    <property type="protein sequence ID" value="UOQ52232.1"/>
    <property type="molecule type" value="Genomic_DNA"/>
</dbReference>
<dbReference type="PANTHER" id="PTHR35580">
    <property type="entry name" value="CELL SURFACE GLYCOPROTEIN (S-LAYER PROTEIN)-LIKE PROTEIN"/>
    <property type="match status" value="1"/>
</dbReference>
<dbReference type="PANTHER" id="PTHR35580:SF1">
    <property type="entry name" value="PHYTASE-LIKE DOMAIN-CONTAINING PROTEIN"/>
    <property type="match status" value="1"/>
</dbReference>
<sequence length="562" mass="57361">MMRISSCLARLAAVLLPALAAASVATAQTAPAWGSATRVGTRSSTHDEFGRTAVDGAGNLYRVGSFSGSLDLGGTVLTARSADTDAYLAKYTSSGTLAWVRHLSSAAQDIAHDVALDAAGNVYLTGSYTDDLDLGNDVALTGGGQIGKLFVARFSPQGLAQWARQSAPAPDNLVGGSGLVVDAGGTVAVTGLCHGSISIGTTTATLPAPAKGGAFLARFNGATGALLTLAPGFWYSRTGQEGLYLPHLALAPAGDYYLLTQQAGDQTLEVGSTTLLPGGTGDAVATRISAAGTVIWAQHLAIGNNPQANFYYRGRTDAAGNLYLAGTFSGTAHASGTTIVSSGDYDAFLLKYSPQGAVEWLRTSGGTGLDRWSDLSLDAQGNAYVTGSFASTATIGSTSLTSAGGSDVAVACYSPQGQVRWAQRAGGPGNDHAYFLGLEERAVRVLGSFTDGSAFGSVVLNSSLASGELFVGVLQNPVLAARAAQPQALAGLYPNPATEVVRLPTMPGGTHIQFIDRLGRVARETTVSAAAQVSVRGLAPGLYTLRATDVEGRQFAGRVAVE</sequence>
<dbReference type="SUPFAM" id="SSF101898">
    <property type="entry name" value="NHL repeat"/>
    <property type="match status" value="1"/>
</dbReference>
<reference evidence="2 3" key="1">
    <citation type="submission" date="2022-04" db="EMBL/GenBank/DDBJ databases">
        <title>Hymenobacter sp. isolated from the air.</title>
        <authorList>
            <person name="Won M."/>
            <person name="Lee C.-M."/>
            <person name="Woen H.-Y."/>
            <person name="Kwon S.-W."/>
        </authorList>
    </citation>
    <scope>NUCLEOTIDE SEQUENCE [LARGE SCALE GENOMIC DNA]</scope>
    <source>
        <strain evidence="3">5116 S-27</strain>
    </source>
</reference>
<dbReference type="InterPro" id="IPR026444">
    <property type="entry name" value="Secre_tail"/>
</dbReference>
<proteinExistence type="predicted"/>
<feature type="signal peptide" evidence="1">
    <location>
        <begin position="1"/>
        <end position="27"/>
    </location>
</feature>
<evidence type="ECO:0000256" key="1">
    <source>
        <dbReference type="SAM" id="SignalP"/>
    </source>
</evidence>
<accession>A0ABY4F886</accession>